<evidence type="ECO:0000256" key="10">
    <source>
        <dbReference type="ARBA" id="ARBA00023239"/>
    </source>
</evidence>
<dbReference type="Gene3D" id="3.90.1260.10">
    <property type="entry name" value="Argininosuccinate synthetase, chain A, domain 2"/>
    <property type="match status" value="1"/>
</dbReference>
<keyword evidence="10 12" id="KW-0456">Lyase</keyword>
<dbReference type="Proteomes" id="UP001150924">
    <property type="component" value="Unassembled WGS sequence"/>
</dbReference>
<keyword evidence="18" id="KW-1185">Reference proteome</keyword>
<feature type="binding site" evidence="11">
    <location>
        <position position="127"/>
    </location>
    <ligand>
        <name>L-citrulline</name>
        <dbReference type="ChEBI" id="CHEBI:57743"/>
    </ligand>
</feature>
<dbReference type="EC" id="4.3.2.1" evidence="12"/>
<protein>
    <recommendedName>
        <fullName evidence="11 12">Multifunctional fusion protein</fullName>
    </recommendedName>
    <domain>
        <recommendedName>
            <fullName evidence="12">Argininosuccinate lyase</fullName>
            <shortName evidence="12">ASAL</shortName>
            <ecNumber evidence="12">4.3.2.1</ecNumber>
        </recommendedName>
        <alternativeName>
            <fullName evidence="12">Arginosuccinase</fullName>
        </alternativeName>
    </domain>
    <domain>
        <recommendedName>
            <fullName evidence="11">Argininosuccinate synthase</fullName>
            <ecNumber evidence="11">6.3.4.5</ecNumber>
        </recommendedName>
        <alternativeName>
            <fullName evidence="11">Citrulline--aspartate ligase</fullName>
        </alternativeName>
    </domain>
</protein>
<feature type="domain" description="Arginosuccinate synthase-like N-terminal" evidence="14">
    <location>
        <begin position="6"/>
        <end position="166"/>
    </location>
</feature>
<comment type="caution">
    <text evidence="17">The sequence shown here is derived from an EMBL/GenBank/DDBJ whole genome shotgun (WGS) entry which is preliminary data.</text>
</comment>
<dbReference type="SUPFAM" id="SSF69864">
    <property type="entry name" value="Argininosuccinate synthetase, C-terminal domain"/>
    <property type="match status" value="1"/>
</dbReference>
<dbReference type="InterPro" id="IPR023434">
    <property type="entry name" value="Arginosuc_synth_type_1_subfam"/>
</dbReference>
<evidence type="ECO:0000256" key="2">
    <source>
        <dbReference type="ARBA" id="ARBA00004941"/>
    </source>
</evidence>
<feature type="domain" description="Fumarate lyase N-terminal" evidence="13">
    <location>
        <begin position="415"/>
        <end position="709"/>
    </location>
</feature>
<dbReference type="AlphaFoldDB" id="A0A9X3IZ41"/>
<dbReference type="InterPro" id="IPR018223">
    <property type="entry name" value="Arginosuc_synth_CS"/>
</dbReference>
<dbReference type="InterPro" id="IPR008948">
    <property type="entry name" value="L-Aspartase-like"/>
</dbReference>
<dbReference type="InterPro" id="IPR029419">
    <property type="entry name" value="Arg_succ_lyase_C"/>
</dbReference>
<evidence type="ECO:0000256" key="6">
    <source>
        <dbReference type="ARBA" id="ARBA00022598"/>
    </source>
</evidence>
<dbReference type="InterPro" id="IPR020557">
    <property type="entry name" value="Fumarate_lyase_CS"/>
</dbReference>
<keyword evidence="5 12" id="KW-0055">Arginine biosynthesis</keyword>
<dbReference type="InterPro" id="IPR022761">
    <property type="entry name" value="Fumarate_lyase_N"/>
</dbReference>
<evidence type="ECO:0000259" key="16">
    <source>
        <dbReference type="Pfam" id="PF20979"/>
    </source>
</evidence>
<keyword evidence="8 11" id="KW-0547">Nucleotide-binding</keyword>
<feature type="binding site" evidence="11">
    <location>
        <position position="123"/>
    </location>
    <ligand>
        <name>L-citrulline</name>
        <dbReference type="ChEBI" id="CHEBI:57743"/>
    </ligand>
</feature>
<evidence type="ECO:0000256" key="12">
    <source>
        <dbReference type="HAMAP-Rule" id="MF_00006"/>
    </source>
</evidence>
<dbReference type="InterPro" id="IPR001518">
    <property type="entry name" value="Arginosuc_synth"/>
</dbReference>
<evidence type="ECO:0000313" key="17">
    <source>
        <dbReference type="EMBL" id="MCY1010197.1"/>
    </source>
</evidence>
<feature type="binding site" evidence="11">
    <location>
        <position position="36"/>
    </location>
    <ligand>
        <name>ATP</name>
        <dbReference type="ChEBI" id="CHEBI:30616"/>
    </ligand>
</feature>
<feature type="domain" description="Argininosuccinate lyase C-terminal" evidence="15">
    <location>
        <begin position="773"/>
        <end position="831"/>
    </location>
</feature>
<comment type="catalytic activity">
    <reaction evidence="11">
        <text>L-citrulline + L-aspartate + ATP = 2-(N(omega)-L-arginino)succinate + AMP + diphosphate + H(+)</text>
        <dbReference type="Rhea" id="RHEA:10932"/>
        <dbReference type="ChEBI" id="CHEBI:15378"/>
        <dbReference type="ChEBI" id="CHEBI:29991"/>
        <dbReference type="ChEBI" id="CHEBI:30616"/>
        <dbReference type="ChEBI" id="CHEBI:33019"/>
        <dbReference type="ChEBI" id="CHEBI:57472"/>
        <dbReference type="ChEBI" id="CHEBI:57743"/>
        <dbReference type="ChEBI" id="CHEBI:456215"/>
        <dbReference type="EC" id="6.3.4.5"/>
    </reaction>
</comment>
<dbReference type="Gene3D" id="3.40.50.620">
    <property type="entry name" value="HUPs"/>
    <property type="match status" value="1"/>
</dbReference>
<dbReference type="InterPro" id="IPR048267">
    <property type="entry name" value="Arginosuc_syn_N"/>
</dbReference>
<evidence type="ECO:0000256" key="8">
    <source>
        <dbReference type="ARBA" id="ARBA00022741"/>
    </source>
</evidence>
<dbReference type="InterPro" id="IPR009049">
    <property type="entry name" value="Argininosuccinate_lyase"/>
</dbReference>
<evidence type="ECO:0000256" key="4">
    <source>
        <dbReference type="ARBA" id="ARBA00011881"/>
    </source>
</evidence>
<dbReference type="PRINTS" id="PR00149">
    <property type="entry name" value="FUMRATELYASE"/>
</dbReference>
<dbReference type="NCBIfam" id="TIGR00032">
    <property type="entry name" value="argG"/>
    <property type="match status" value="1"/>
</dbReference>
<comment type="similarity">
    <text evidence="11">Belongs to the argininosuccinate synthase family. Type 1 subfamily.</text>
</comment>
<dbReference type="InterPro" id="IPR014729">
    <property type="entry name" value="Rossmann-like_a/b/a_fold"/>
</dbReference>
<dbReference type="Pfam" id="PF00206">
    <property type="entry name" value="Lyase_1"/>
    <property type="match status" value="1"/>
</dbReference>
<dbReference type="EMBL" id="JAPNKE010000002">
    <property type="protein sequence ID" value="MCY1010197.1"/>
    <property type="molecule type" value="Genomic_DNA"/>
</dbReference>
<accession>A0A9X3IZ41</accession>
<feature type="binding site" evidence="11">
    <location>
        <position position="117"/>
    </location>
    <ligand>
        <name>ATP</name>
        <dbReference type="ChEBI" id="CHEBI:30616"/>
    </ligand>
</feature>
<feature type="binding site" evidence="11">
    <location>
        <begin position="9"/>
        <end position="17"/>
    </location>
    <ligand>
        <name>ATP</name>
        <dbReference type="ChEBI" id="CHEBI:30616"/>
    </ligand>
</feature>
<dbReference type="GO" id="GO:0005524">
    <property type="term" value="F:ATP binding"/>
    <property type="evidence" value="ECO:0007669"/>
    <property type="project" value="UniProtKB-UniRule"/>
</dbReference>
<dbReference type="InterPro" id="IPR048268">
    <property type="entry name" value="Arginosuc_syn_C"/>
</dbReference>
<dbReference type="GO" id="GO:0042450">
    <property type="term" value="P:L-arginine biosynthetic process via ornithine"/>
    <property type="evidence" value="ECO:0007669"/>
    <property type="project" value="UniProtKB-UniRule"/>
</dbReference>
<comment type="similarity">
    <text evidence="12">Belongs to the lyase 1 family. Argininosuccinate lyase subfamily.</text>
</comment>
<evidence type="ECO:0000256" key="7">
    <source>
        <dbReference type="ARBA" id="ARBA00022605"/>
    </source>
</evidence>
<dbReference type="FunFam" id="3.40.50.620:FF:000019">
    <property type="entry name" value="Argininosuccinate synthase"/>
    <property type="match status" value="1"/>
</dbReference>
<evidence type="ECO:0000259" key="15">
    <source>
        <dbReference type="Pfam" id="PF14698"/>
    </source>
</evidence>
<dbReference type="NCBIfam" id="NF001770">
    <property type="entry name" value="PRK00509.1"/>
    <property type="match status" value="1"/>
</dbReference>
<evidence type="ECO:0000256" key="5">
    <source>
        <dbReference type="ARBA" id="ARBA00022571"/>
    </source>
</evidence>
<dbReference type="FunFam" id="1.20.200.10:FF:000015">
    <property type="entry name" value="argininosuccinate lyase isoform X2"/>
    <property type="match status" value="1"/>
</dbReference>
<dbReference type="HAMAP" id="MF_00005">
    <property type="entry name" value="Arg_succ_synth_type1"/>
    <property type="match status" value="1"/>
</dbReference>
<evidence type="ECO:0000313" key="18">
    <source>
        <dbReference type="Proteomes" id="UP001150924"/>
    </source>
</evidence>
<dbReference type="GO" id="GO:0005829">
    <property type="term" value="C:cytosol"/>
    <property type="evidence" value="ECO:0007669"/>
    <property type="project" value="TreeGrafter"/>
</dbReference>
<dbReference type="Gene3D" id="1.10.275.10">
    <property type="entry name" value="Fumarase/aspartase (N-terminal domain)"/>
    <property type="match status" value="1"/>
</dbReference>
<dbReference type="NCBIfam" id="TIGR00838">
    <property type="entry name" value="argH"/>
    <property type="match status" value="1"/>
</dbReference>
<dbReference type="SUPFAM" id="SSF52402">
    <property type="entry name" value="Adenine nucleotide alpha hydrolases-like"/>
    <property type="match status" value="1"/>
</dbReference>
<dbReference type="Gene3D" id="1.20.200.10">
    <property type="entry name" value="Fumarase/aspartase (Central domain)"/>
    <property type="match status" value="1"/>
</dbReference>
<feature type="binding site" evidence="11">
    <location>
        <position position="124"/>
    </location>
    <ligand>
        <name>L-aspartate</name>
        <dbReference type="ChEBI" id="CHEBI:29991"/>
    </ligand>
</feature>
<feature type="binding site" evidence="11">
    <location>
        <position position="176"/>
    </location>
    <ligand>
        <name>L-citrulline</name>
        <dbReference type="ChEBI" id="CHEBI:57743"/>
    </ligand>
</feature>
<reference evidence="17" key="1">
    <citation type="submission" date="2022-11" db="EMBL/GenBank/DDBJ databases">
        <title>Minimal conservation of predation-associated metabolite biosynthetic gene clusters underscores biosynthetic potential of Myxococcota including descriptions for ten novel species: Archangium lansinium sp. nov., Myxococcus landrumus sp. nov., Nannocystis bai.</title>
        <authorList>
            <person name="Ahearne A."/>
            <person name="Stevens C."/>
            <person name="Phillips K."/>
        </authorList>
    </citation>
    <scope>NUCLEOTIDE SEQUENCE</scope>
    <source>
        <strain evidence="17">Na p29</strain>
    </source>
</reference>
<comment type="caution">
    <text evidence="11">Lacks conserved residue(s) required for the propagation of feature annotation.</text>
</comment>
<dbReference type="GO" id="GO:0004056">
    <property type="term" value="F:argininosuccinate lyase activity"/>
    <property type="evidence" value="ECO:0007669"/>
    <property type="project" value="UniProtKB-UniRule"/>
</dbReference>
<evidence type="ECO:0000256" key="9">
    <source>
        <dbReference type="ARBA" id="ARBA00022840"/>
    </source>
</evidence>
<dbReference type="InterPro" id="IPR024074">
    <property type="entry name" value="AS_cat/multimer_dom_body"/>
</dbReference>
<evidence type="ECO:0000259" key="14">
    <source>
        <dbReference type="Pfam" id="PF00764"/>
    </source>
</evidence>
<comment type="pathway">
    <text evidence="2 12">Amino-acid biosynthesis; L-arginine biosynthesis; L-arginine from L-ornithine and carbamoyl phosphate: step 3/3.</text>
</comment>
<name>A0A9X3IZ41_9BACT</name>
<feature type="binding site" evidence="11">
    <location>
        <position position="119"/>
    </location>
    <ligand>
        <name>L-aspartate</name>
        <dbReference type="ChEBI" id="CHEBI:29991"/>
    </ligand>
</feature>
<dbReference type="CDD" id="cd01359">
    <property type="entry name" value="Argininosuccinate_lyase"/>
    <property type="match status" value="1"/>
</dbReference>
<dbReference type="PROSITE" id="PS00564">
    <property type="entry name" value="ARGININOSUCCIN_SYN_1"/>
    <property type="match status" value="1"/>
</dbReference>
<dbReference type="GO" id="GO:0004055">
    <property type="term" value="F:argininosuccinate synthase activity"/>
    <property type="evidence" value="ECO:0007669"/>
    <property type="project" value="UniProtKB-UniRule"/>
</dbReference>
<dbReference type="HAMAP" id="MF_00006">
    <property type="entry name" value="Arg_succ_lyase"/>
    <property type="match status" value="1"/>
</dbReference>
<keyword evidence="9 11" id="KW-0067">ATP-binding</keyword>
<keyword evidence="6 11" id="KW-0436">Ligase</keyword>
<proteinExistence type="inferred from homology"/>
<dbReference type="PANTHER" id="PTHR43814">
    <property type="entry name" value="ARGININOSUCCINATE LYASE"/>
    <property type="match status" value="1"/>
</dbReference>
<dbReference type="PROSITE" id="PS00163">
    <property type="entry name" value="FUMARATE_LYASES"/>
    <property type="match status" value="1"/>
</dbReference>
<dbReference type="Pfam" id="PF00764">
    <property type="entry name" value="Arginosuc_synth"/>
    <property type="match status" value="1"/>
</dbReference>
<dbReference type="InterPro" id="IPR024083">
    <property type="entry name" value="Fumarase/histidase_N"/>
</dbReference>
<keyword evidence="12" id="KW-0963">Cytoplasm</keyword>
<evidence type="ECO:0000259" key="13">
    <source>
        <dbReference type="Pfam" id="PF00206"/>
    </source>
</evidence>
<gene>
    <name evidence="12 17" type="primary">argH</name>
    <name evidence="11" type="synonym">argG</name>
    <name evidence="17" type="ORF">OV079_32450</name>
</gene>
<comment type="subunit">
    <text evidence="4 11">Homotetramer.</text>
</comment>
<evidence type="ECO:0000256" key="3">
    <source>
        <dbReference type="ARBA" id="ARBA00004967"/>
    </source>
</evidence>
<comment type="subcellular location">
    <subcellularLocation>
        <location evidence="12">Cytoplasm</location>
    </subcellularLocation>
</comment>
<dbReference type="Gene3D" id="1.10.40.30">
    <property type="entry name" value="Fumarase/aspartase (C-terminal domain)"/>
    <property type="match status" value="1"/>
</dbReference>
<organism evidence="17 18">
    <name type="scientific">Nannocystis pusilla</name>
    <dbReference type="NCBI Taxonomy" id="889268"/>
    <lineage>
        <taxon>Bacteria</taxon>
        <taxon>Pseudomonadati</taxon>
        <taxon>Myxococcota</taxon>
        <taxon>Polyangia</taxon>
        <taxon>Nannocystales</taxon>
        <taxon>Nannocystaceae</taxon>
        <taxon>Nannocystis</taxon>
    </lineage>
</organism>
<dbReference type="EC" id="6.3.4.5" evidence="11"/>
<keyword evidence="7 12" id="KW-0028">Amino-acid biosynthesis</keyword>
<sequence>MKPKHILLAYSGGLDTSAGLHFLKHHFDCKVTAYCADLGQKEDWARIHERALAAGADQFVLADLKETFVRDFVFPALKANARYERTYLLGTPLARPAIVQGLVGYARDHGVDVLAHGCTQKGNDQVRFELAAQSLAPELRTVAPWRMWSLKSREDLLEYCERHRVPLEHSAGDLLSHDENLAHRTTEGGYLEHVENAFRWEHAAWITPPTEAPDRVETVRVTYREGVPVAVDGDALGPVELVRRLNEIGGRNGVGLQDIVENRINGLKVRGIFENPALVLLHTSHEHLEKVTLGRDVERLRNLLTDDYGDVVYRGLWFSEERRVMQALIDASQRFVSGDVWVDLYKGSHRATRVASERSLYSRDMVTLHRGEDIRGEDATGFLNTISMRVRLEATRKGEVEMEPADRSQDNPWSGRFARGMSARLTAFNTSLPIEERLFECDVEGTRAHVSMLNAVGLLGDDEHRALQQALDEVLAEWRAGAIKLAPRLEDIHMNLEALLVDKVGQLGKKTHSARSRNDQQATAQRLYFRRSTRALIDAIHACQVELYAHCRRHADLIMPSYTHLQRAEFTHYAHWLATYVVMLERDRSRFEDALRRADECPLGGCASTGTSLGIDRELSARLLGFSRPTRSSIDAVSNRDYLLEFVNHAAILMITLSRLSEEIITFSSQEFGFLALDDALCTGSSIMPQKKNPDVLELVRGKSGVVVGNATSLLVICKALPLGYNKDLQEDKTAWFSALDNCMSSLALIGDVVQTMTPSAERMVAATRSGHILATEYANYLVKKGLPFRDAHRVVGGLVKRAEADGVDVAELPLAVLRDASALFDEDIRAMSVREVAAKKNSVGSCGDVALPALLQELGALLDDYASRRGRDAG</sequence>
<dbReference type="Pfam" id="PF14698">
    <property type="entry name" value="ASL_C2"/>
    <property type="match status" value="1"/>
</dbReference>
<dbReference type="FunFam" id="1.10.40.30:FF:000001">
    <property type="entry name" value="Argininosuccinate lyase"/>
    <property type="match status" value="1"/>
</dbReference>
<feature type="binding site" evidence="11">
    <location>
        <position position="261"/>
    </location>
    <ligand>
        <name>L-citrulline</name>
        <dbReference type="ChEBI" id="CHEBI:57743"/>
    </ligand>
</feature>
<dbReference type="InterPro" id="IPR000362">
    <property type="entry name" value="Fumarate_lyase_fam"/>
</dbReference>
<dbReference type="FunFam" id="3.90.1260.10:FF:000007">
    <property type="entry name" value="Argininosuccinate synthase"/>
    <property type="match status" value="1"/>
</dbReference>
<feature type="domain" description="Arginosuccinate synthase C-terminal" evidence="16">
    <location>
        <begin position="176"/>
        <end position="391"/>
    </location>
</feature>
<dbReference type="PANTHER" id="PTHR43814:SF1">
    <property type="entry name" value="ARGININOSUCCINATE LYASE"/>
    <property type="match status" value="1"/>
</dbReference>
<evidence type="ECO:0000256" key="11">
    <source>
        <dbReference type="HAMAP-Rule" id="MF_00005"/>
    </source>
</evidence>
<evidence type="ECO:0000256" key="1">
    <source>
        <dbReference type="ARBA" id="ARBA00000985"/>
    </source>
</evidence>
<feature type="binding site" evidence="11">
    <location>
        <position position="87"/>
    </location>
    <ligand>
        <name>L-citrulline</name>
        <dbReference type="ChEBI" id="CHEBI:57743"/>
    </ligand>
</feature>
<feature type="binding site" evidence="11">
    <location>
        <position position="123"/>
    </location>
    <ligand>
        <name>L-aspartate</name>
        <dbReference type="ChEBI" id="CHEBI:29991"/>
    </ligand>
</feature>
<comment type="pathway">
    <text evidence="3 11">Amino-acid biosynthesis; L-arginine biosynthesis; L-arginine from L-ornithine and carbamoyl phosphate: step 2/3.</text>
</comment>
<dbReference type="PROSITE" id="PS00565">
    <property type="entry name" value="ARGININOSUCCIN_SYN_2"/>
    <property type="match status" value="1"/>
</dbReference>
<dbReference type="SUPFAM" id="SSF48557">
    <property type="entry name" value="L-aspartase-like"/>
    <property type="match status" value="1"/>
</dbReference>
<dbReference type="PRINTS" id="PR00145">
    <property type="entry name" value="ARGSUCLYASE"/>
</dbReference>
<dbReference type="Pfam" id="PF20979">
    <property type="entry name" value="Arginosuc_syn_C"/>
    <property type="match status" value="1"/>
</dbReference>
<dbReference type="CDD" id="cd01999">
    <property type="entry name" value="ASS"/>
    <property type="match status" value="1"/>
</dbReference>
<comment type="catalytic activity">
    <reaction evidence="1 12">
        <text>2-(N(omega)-L-arginino)succinate = fumarate + L-arginine</text>
        <dbReference type="Rhea" id="RHEA:24020"/>
        <dbReference type="ChEBI" id="CHEBI:29806"/>
        <dbReference type="ChEBI" id="CHEBI:32682"/>
        <dbReference type="ChEBI" id="CHEBI:57472"/>
        <dbReference type="EC" id="4.3.2.1"/>
    </reaction>
</comment>